<evidence type="ECO:0000256" key="2">
    <source>
        <dbReference type="SAM" id="MobiDB-lite"/>
    </source>
</evidence>
<feature type="compositionally biased region" description="Basic and acidic residues" evidence="2">
    <location>
        <begin position="1"/>
        <end position="16"/>
    </location>
</feature>
<feature type="region of interest" description="Disordered" evidence="2">
    <location>
        <begin position="1"/>
        <end position="39"/>
    </location>
</feature>
<evidence type="ECO:0000259" key="3">
    <source>
        <dbReference type="Pfam" id="PF03629"/>
    </source>
</evidence>
<dbReference type="PANTHER" id="PTHR31988">
    <property type="entry name" value="ESTERASE, PUTATIVE (DUF303)-RELATED"/>
    <property type="match status" value="1"/>
</dbReference>
<feature type="domain" description="Sialate O-acetylesterase" evidence="3">
    <location>
        <begin position="237"/>
        <end position="465"/>
    </location>
</feature>
<dbReference type="EMBL" id="JANQDX010000013">
    <property type="protein sequence ID" value="KAL0913927.1"/>
    <property type="molecule type" value="Genomic_DNA"/>
</dbReference>
<organism evidence="4 5">
    <name type="scientific">Dendrobium thyrsiflorum</name>
    <name type="common">Pinecone-like raceme dendrobium</name>
    <name type="synonym">Orchid</name>
    <dbReference type="NCBI Taxonomy" id="117978"/>
    <lineage>
        <taxon>Eukaryota</taxon>
        <taxon>Viridiplantae</taxon>
        <taxon>Streptophyta</taxon>
        <taxon>Embryophyta</taxon>
        <taxon>Tracheophyta</taxon>
        <taxon>Spermatophyta</taxon>
        <taxon>Magnoliopsida</taxon>
        <taxon>Liliopsida</taxon>
        <taxon>Asparagales</taxon>
        <taxon>Orchidaceae</taxon>
        <taxon>Epidendroideae</taxon>
        <taxon>Malaxideae</taxon>
        <taxon>Dendrobiinae</taxon>
        <taxon>Dendrobium</taxon>
    </lineage>
</organism>
<dbReference type="InterPro" id="IPR005181">
    <property type="entry name" value="SASA"/>
</dbReference>
<dbReference type="InterPro" id="IPR036514">
    <property type="entry name" value="SGNH_hydro_sf"/>
</dbReference>
<accession>A0ABD0UU44</accession>
<dbReference type="Pfam" id="PF03629">
    <property type="entry name" value="SASA"/>
    <property type="match status" value="1"/>
</dbReference>
<dbReference type="GO" id="GO:0016787">
    <property type="term" value="F:hydrolase activity"/>
    <property type="evidence" value="ECO:0007669"/>
    <property type="project" value="UniProtKB-KW"/>
</dbReference>
<keyword evidence="5" id="KW-1185">Reference proteome</keyword>
<dbReference type="Proteomes" id="UP001552299">
    <property type="component" value="Unassembled WGS sequence"/>
</dbReference>
<feature type="region of interest" description="Disordered" evidence="2">
    <location>
        <begin position="129"/>
        <end position="187"/>
    </location>
</feature>
<dbReference type="Gene3D" id="3.40.50.1110">
    <property type="entry name" value="SGNH hydrolase"/>
    <property type="match status" value="1"/>
</dbReference>
<dbReference type="AlphaFoldDB" id="A0ABD0UU44"/>
<evidence type="ECO:0000256" key="1">
    <source>
        <dbReference type="ARBA" id="ARBA00022801"/>
    </source>
</evidence>
<gene>
    <name evidence="4" type="ORF">M5K25_017420</name>
</gene>
<sequence>MVIDKNSDGGRQELRRWSARAPTTVRKNVSGSRQELRRWSARAPTTVRKNVGGSRQEVRQWSARTPAARWSARTPVAVGKSSYDGQKERRRWLERAPTTVRKNVGGSRQELRRWSARALTTVRKNVGGSRQEFRRWSARTPAAVGKSSGDGQKERQRGSARTPAAIGKSSGDGQKERRRWSTRTPAVVGKNSDDGWCLELSNSFLSLLLLSPFHPEMLPLLTLLLVFLSAATVAQKNSIFLLAGQSNMSGRGGVTGNSWDHFIPPECQPSPDILCLNAGLQWEESVEPIHADIDVYATCGVGPGMPFAHAVLAAGGVATPVRLVPCAVGATPIREWARGTALYVNLMRRARAATAEGGKVAAVLWYQGETDTISREDAEAYGGRMKTLVSDLRRDLGDPDLLIIQVALATGQGKYIDIVRNAQKAIKIHNVLCVDAKGLPVGSDYVHLTTQAQVTLGKWLADAYLNHAGYTLA</sequence>
<keyword evidence="1" id="KW-0378">Hydrolase</keyword>
<dbReference type="PANTHER" id="PTHR31988:SF15">
    <property type="entry name" value="ESTERASE, PUTATIVE (DUF303)-RELATED"/>
    <property type="match status" value="1"/>
</dbReference>
<protein>
    <recommendedName>
        <fullName evidence="3">Sialate O-acetylesterase domain-containing protein</fullName>
    </recommendedName>
</protein>
<comment type="caution">
    <text evidence="4">The sequence shown here is derived from an EMBL/GenBank/DDBJ whole genome shotgun (WGS) entry which is preliminary data.</text>
</comment>
<reference evidence="4 5" key="1">
    <citation type="journal article" date="2024" name="Plant Biotechnol. J.">
        <title>Dendrobium thyrsiflorum genome and its molecular insights into genes involved in important horticultural traits.</title>
        <authorList>
            <person name="Chen B."/>
            <person name="Wang J.Y."/>
            <person name="Zheng P.J."/>
            <person name="Li K.L."/>
            <person name="Liang Y.M."/>
            <person name="Chen X.F."/>
            <person name="Zhang C."/>
            <person name="Zhao X."/>
            <person name="He X."/>
            <person name="Zhang G.Q."/>
            <person name="Liu Z.J."/>
            <person name="Xu Q."/>
        </authorList>
    </citation>
    <scope>NUCLEOTIDE SEQUENCE [LARGE SCALE GENOMIC DNA]</scope>
    <source>
        <strain evidence="4">GZMU011</strain>
    </source>
</reference>
<evidence type="ECO:0000313" key="5">
    <source>
        <dbReference type="Proteomes" id="UP001552299"/>
    </source>
</evidence>
<evidence type="ECO:0000313" key="4">
    <source>
        <dbReference type="EMBL" id="KAL0913927.1"/>
    </source>
</evidence>
<proteinExistence type="predicted"/>
<name>A0ABD0UU44_DENTH</name>
<dbReference type="SUPFAM" id="SSF52266">
    <property type="entry name" value="SGNH hydrolase"/>
    <property type="match status" value="1"/>
</dbReference>
<dbReference type="InterPro" id="IPR052940">
    <property type="entry name" value="Carb_Esterase_6"/>
</dbReference>